<organism evidence="7">
    <name type="scientific">Corethrella appendiculata</name>
    <dbReference type="NCBI Taxonomy" id="1370023"/>
    <lineage>
        <taxon>Eukaryota</taxon>
        <taxon>Metazoa</taxon>
        <taxon>Ecdysozoa</taxon>
        <taxon>Arthropoda</taxon>
        <taxon>Hexapoda</taxon>
        <taxon>Insecta</taxon>
        <taxon>Pterygota</taxon>
        <taxon>Neoptera</taxon>
        <taxon>Endopterygota</taxon>
        <taxon>Diptera</taxon>
        <taxon>Nematocera</taxon>
        <taxon>Culicoidea</taxon>
        <taxon>Chaoboridae</taxon>
        <taxon>Corethrella</taxon>
    </lineage>
</organism>
<evidence type="ECO:0000256" key="2">
    <source>
        <dbReference type="ARBA" id="ARBA00022771"/>
    </source>
</evidence>
<dbReference type="InterPro" id="IPR041641">
    <property type="entry name" value="CALCOCO1/2_Zn_UBZ1"/>
</dbReference>
<keyword evidence="3" id="KW-0862">Zinc</keyword>
<dbReference type="GO" id="GO:0008270">
    <property type="term" value="F:zinc ion binding"/>
    <property type="evidence" value="ECO:0007669"/>
    <property type="project" value="UniProtKB-KW"/>
</dbReference>
<feature type="domain" description="UBZ1-type" evidence="6">
    <location>
        <begin position="339"/>
        <end position="365"/>
    </location>
</feature>
<evidence type="ECO:0000256" key="3">
    <source>
        <dbReference type="ARBA" id="ARBA00022833"/>
    </source>
</evidence>
<dbReference type="Gene3D" id="2.40.155.10">
    <property type="entry name" value="Green fluorescent protein"/>
    <property type="match status" value="1"/>
</dbReference>
<keyword evidence="4 5" id="KW-0175">Coiled coil</keyword>
<accession>U5EPG8</accession>
<evidence type="ECO:0000256" key="4">
    <source>
        <dbReference type="ARBA" id="ARBA00023054"/>
    </source>
</evidence>
<name>U5EPG8_9DIPT</name>
<keyword evidence="1" id="KW-0479">Metal-binding</keyword>
<keyword evidence="2" id="KW-0863">Zinc-finger</keyword>
<evidence type="ECO:0000313" key="7">
    <source>
        <dbReference type="EMBL" id="JAB55101.1"/>
    </source>
</evidence>
<protein>
    <submittedName>
        <fullName evidence="7">Putative spn-f</fullName>
    </submittedName>
</protein>
<reference evidence="7" key="1">
    <citation type="journal article" date="2014" name="Insect Biochem. Mol. Biol.">
        <title>An insight into the sialome of the frog biting fly, Corethrella appendiculata.</title>
        <authorList>
            <person name="Ribeiro J.M.C."/>
            <person name="Chagas A.C."/>
            <person name="Pham V.M."/>
            <person name="Lounibos L.P."/>
            <person name="Calvo E."/>
        </authorList>
    </citation>
    <scope>NUCLEOTIDE SEQUENCE</scope>
    <source>
        <tissue evidence="7">Salivary glands</tissue>
    </source>
</reference>
<feature type="non-terminal residue" evidence="7">
    <location>
        <position position="1"/>
    </location>
</feature>
<evidence type="ECO:0000256" key="5">
    <source>
        <dbReference type="SAM" id="Coils"/>
    </source>
</evidence>
<dbReference type="InterPro" id="IPR009017">
    <property type="entry name" value="GFP"/>
</dbReference>
<dbReference type="EMBL" id="GANO01004770">
    <property type="protein sequence ID" value="JAB55101.1"/>
    <property type="molecule type" value="mRNA"/>
</dbReference>
<evidence type="ECO:0000259" key="6">
    <source>
        <dbReference type="Pfam" id="PF18112"/>
    </source>
</evidence>
<feature type="coiled-coil region" evidence="5">
    <location>
        <begin position="12"/>
        <end position="89"/>
    </location>
</feature>
<sequence length="375" mass="42276">KKMSNDGNNKDNLALKVALETMKERCTNLQNRLTNLEDENLSLRMNINANSGNKKQTFSVSDSTDQAEIDVLRQKVAELTRQKIQLMDHLEMISTENRQLWSRLSKLTKDNQILGNSISKIRDSVTSSAATTTTTTSSQNLIRSKTFTKNSPNPRLREKAIDIDIDTKADDTLLNEDATLLNNCGFMDTQFRYLTGAVVTSGNDLLSTDDSKCTDGLIEIQKELLRQQSHLKSSLNKLQLKKEICSSCRNKSDEQKPQTADKNLETDANLMLTEISIGDNGTQQQQTALIPSKLLININNKDNEMNESSTTTTKTTSSPTDHKHIDFIQDKIKADALDKMCPMCGKIYVKNTRFDEFQDHVESHFIDENEMDISL</sequence>
<feature type="non-terminal residue" evidence="7">
    <location>
        <position position="375"/>
    </location>
</feature>
<proteinExistence type="evidence at transcript level"/>
<evidence type="ECO:0000256" key="1">
    <source>
        <dbReference type="ARBA" id="ARBA00022723"/>
    </source>
</evidence>
<dbReference type="Pfam" id="PF18112">
    <property type="entry name" value="Zn-C2H2_12"/>
    <property type="match status" value="1"/>
</dbReference>
<dbReference type="AlphaFoldDB" id="U5EPG8"/>